<dbReference type="Gene3D" id="3.40.50.20">
    <property type="match status" value="1"/>
</dbReference>
<dbReference type="EMBL" id="JABXXP010000004">
    <property type="protein sequence ID" value="NVN09785.1"/>
    <property type="molecule type" value="Genomic_DNA"/>
</dbReference>
<keyword evidence="2 4" id="KW-0547">Nucleotide-binding</keyword>
<evidence type="ECO:0000256" key="2">
    <source>
        <dbReference type="ARBA" id="ARBA00022741"/>
    </source>
</evidence>
<dbReference type="SUPFAM" id="SSF56059">
    <property type="entry name" value="Glutathione synthetase ATP-binding domain-like"/>
    <property type="match status" value="1"/>
</dbReference>
<dbReference type="InterPro" id="IPR052032">
    <property type="entry name" value="ATP-dep_AA_Ligase"/>
</dbReference>
<dbReference type="AlphaFoldDB" id="A0A7Y7IT14"/>
<dbReference type="Proteomes" id="UP000534870">
    <property type="component" value="Unassembled WGS sequence"/>
</dbReference>
<evidence type="ECO:0000256" key="1">
    <source>
        <dbReference type="ARBA" id="ARBA00022598"/>
    </source>
</evidence>
<dbReference type="InterPro" id="IPR041472">
    <property type="entry name" value="BL00235/CARNS1_N"/>
</dbReference>
<protein>
    <recommendedName>
        <fullName evidence="5">ATP-grasp domain-containing protein</fullName>
    </recommendedName>
</protein>
<feature type="domain" description="ATP-grasp" evidence="5">
    <location>
        <begin position="119"/>
        <end position="316"/>
    </location>
</feature>
<evidence type="ECO:0000256" key="4">
    <source>
        <dbReference type="PROSITE-ProRule" id="PRU00409"/>
    </source>
</evidence>
<dbReference type="GO" id="GO:0046872">
    <property type="term" value="F:metal ion binding"/>
    <property type="evidence" value="ECO:0007669"/>
    <property type="project" value="InterPro"/>
</dbReference>
<evidence type="ECO:0000259" key="5">
    <source>
        <dbReference type="PROSITE" id="PS50975"/>
    </source>
</evidence>
<reference evidence="6 7" key="1">
    <citation type="submission" date="2020-06" db="EMBL/GenBank/DDBJ databases">
        <title>Description of novel acetic acid bacteria.</title>
        <authorList>
            <person name="Sombolestani A."/>
        </authorList>
    </citation>
    <scope>NUCLEOTIDE SEQUENCE [LARGE SCALE GENOMIC DNA]</scope>
    <source>
        <strain evidence="6 7">LMG 31431</strain>
    </source>
</reference>
<dbReference type="InterPro" id="IPR013815">
    <property type="entry name" value="ATP_grasp_subdomain_1"/>
</dbReference>
<proteinExistence type="predicted"/>
<dbReference type="Gene3D" id="3.30.470.20">
    <property type="entry name" value="ATP-grasp fold, B domain"/>
    <property type="match status" value="1"/>
</dbReference>
<dbReference type="Gene3D" id="3.30.1490.20">
    <property type="entry name" value="ATP-grasp fold, A domain"/>
    <property type="match status" value="1"/>
</dbReference>
<dbReference type="GO" id="GO:0005524">
    <property type="term" value="F:ATP binding"/>
    <property type="evidence" value="ECO:0007669"/>
    <property type="project" value="UniProtKB-UniRule"/>
</dbReference>
<name>A0A7Y7IT14_9PROT</name>
<dbReference type="PROSITE" id="PS50975">
    <property type="entry name" value="ATP_GRASP"/>
    <property type="match status" value="1"/>
</dbReference>
<evidence type="ECO:0000256" key="3">
    <source>
        <dbReference type="ARBA" id="ARBA00022840"/>
    </source>
</evidence>
<sequence length="415" mass="44507">MKRIALLTREEGPAFTDLAGHRVIASLNADIVVLAARGDASSFKGLRNVTVEVVRWDVFDDESALLEIVSRHHAIAPFDAILTLNELLVGRAASLRAALGVPGMTPSVAEGFRDKILMKERVSAAGVAVPRHGPATSRELAEEILKAHGRLVLKPRAECGSRGVVFCRDMAAYDAWVEEFASSKRGASIDQYELEEFVDGTLYHVNGLVIGGTLSHIAIAPYLPGRANIDFTAGTPFVSAMLEPGALHDELAELAQKSVTGLGMERGVIHLEAFAPAGKPAVFCEVAARTGGGGIIWMIEAQYGWHLPLAALQVELGNAPAPVMQAGHTFTAGLIGLRHARGGIVSAAPSEASFQDPWILRKQVNVAQGQFRASCAHCTDFIGLFILQSDGIDDFEQKAALIEERFYEKLELTAL</sequence>
<organism evidence="6 7">
    <name type="scientific">Nguyenibacter vanlangensis</name>
    <dbReference type="NCBI Taxonomy" id="1216886"/>
    <lineage>
        <taxon>Bacteria</taxon>
        <taxon>Pseudomonadati</taxon>
        <taxon>Pseudomonadota</taxon>
        <taxon>Alphaproteobacteria</taxon>
        <taxon>Acetobacterales</taxon>
        <taxon>Acetobacteraceae</taxon>
        <taxon>Nguyenibacter</taxon>
    </lineage>
</organism>
<gene>
    <name evidence="6" type="ORF">HUK84_01250</name>
</gene>
<accession>A0A7Y7IT14</accession>
<dbReference type="PANTHER" id="PTHR43585">
    <property type="entry name" value="FUMIPYRROLE BIOSYNTHESIS PROTEIN C"/>
    <property type="match status" value="1"/>
</dbReference>
<dbReference type="PANTHER" id="PTHR43585:SF2">
    <property type="entry name" value="ATP-GRASP ENZYME FSQD"/>
    <property type="match status" value="1"/>
</dbReference>
<comment type="caution">
    <text evidence="6">The sequence shown here is derived from an EMBL/GenBank/DDBJ whole genome shotgun (WGS) entry which is preliminary data.</text>
</comment>
<dbReference type="Pfam" id="PF18130">
    <property type="entry name" value="ATPgrasp_N"/>
    <property type="match status" value="1"/>
</dbReference>
<dbReference type="RefSeq" id="WP_176638582.1">
    <property type="nucleotide sequence ID" value="NZ_JABXXP010000004.1"/>
</dbReference>
<evidence type="ECO:0000313" key="6">
    <source>
        <dbReference type="EMBL" id="NVN09785.1"/>
    </source>
</evidence>
<dbReference type="GO" id="GO:0016874">
    <property type="term" value="F:ligase activity"/>
    <property type="evidence" value="ECO:0007669"/>
    <property type="project" value="UniProtKB-KW"/>
</dbReference>
<dbReference type="InterPro" id="IPR011761">
    <property type="entry name" value="ATP-grasp"/>
</dbReference>
<evidence type="ECO:0000313" key="7">
    <source>
        <dbReference type="Proteomes" id="UP000534870"/>
    </source>
</evidence>
<keyword evidence="1" id="KW-0436">Ligase</keyword>
<keyword evidence="3 4" id="KW-0067">ATP-binding</keyword>